<reference evidence="4" key="1">
    <citation type="submission" date="2017-02" db="UniProtKB">
        <authorList>
            <consortium name="WormBaseParasite"/>
        </authorList>
    </citation>
    <scope>IDENTIFICATION</scope>
</reference>
<feature type="transmembrane region" description="Helical" evidence="1">
    <location>
        <begin position="12"/>
        <end position="32"/>
    </location>
</feature>
<organism evidence="4">
    <name type="scientific">Thelazia callipaeda</name>
    <name type="common">Oriental eyeworm</name>
    <name type="synonym">Parasitic nematode</name>
    <dbReference type="NCBI Taxonomy" id="103827"/>
    <lineage>
        <taxon>Eukaryota</taxon>
        <taxon>Metazoa</taxon>
        <taxon>Ecdysozoa</taxon>
        <taxon>Nematoda</taxon>
        <taxon>Chromadorea</taxon>
        <taxon>Rhabditida</taxon>
        <taxon>Spirurina</taxon>
        <taxon>Spiruromorpha</taxon>
        <taxon>Thelazioidea</taxon>
        <taxon>Thelaziidae</taxon>
        <taxon>Thelazia</taxon>
    </lineage>
</organism>
<evidence type="ECO:0000313" key="3">
    <source>
        <dbReference type="Proteomes" id="UP000276776"/>
    </source>
</evidence>
<dbReference type="EMBL" id="UYYF01002323">
    <property type="protein sequence ID" value="VDN00396.1"/>
    <property type="molecule type" value="Genomic_DNA"/>
</dbReference>
<dbReference type="WBParaSite" id="TCLT_0000370701-mRNA-1">
    <property type="protein sequence ID" value="TCLT_0000370701-mRNA-1"/>
    <property type="gene ID" value="TCLT_0000370701"/>
</dbReference>
<dbReference type="AlphaFoldDB" id="A0A0N5CTZ5"/>
<keyword evidence="1" id="KW-0812">Transmembrane</keyword>
<evidence type="ECO:0000256" key="1">
    <source>
        <dbReference type="SAM" id="Phobius"/>
    </source>
</evidence>
<keyword evidence="3" id="KW-1185">Reference proteome</keyword>
<reference evidence="2 3" key="2">
    <citation type="submission" date="2018-11" db="EMBL/GenBank/DDBJ databases">
        <authorList>
            <consortium name="Pathogen Informatics"/>
        </authorList>
    </citation>
    <scope>NUCLEOTIDE SEQUENCE [LARGE SCALE GENOMIC DNA]</scope>
</reference>
<dbReference type="Proteomes" id="UP000276776">
    <property type="component" value="Unassembled WGS sequence"/>
</dbReference>
<evidence type="ECO:0000313" key="4">
    <source>
        <dbReference type="WBParaSite" id="TCLT_0000370701-mRNA-1"/>
    </source>
</evidence>
<sequence>MLLFTTHQLSFIAILKLNLVQMATLVGGFPFLEIQVVKYF</sequence>
<accession>A0A0N5CTZ5</accession>
<gene>
    <name evidence="2" type="ORF">TCLT_LOCUS3695</name>
</gene>
<evidence type="ECO:0000313" key="2">
    <source>
        <dbReference type="EMBL" id="VDN00396.1"/>
    </source>
</evidence>
<keyword evidence="1" id="KW-0472">Membrane</keyword>
<protein>
    <submittedName>
        <fullName evidence="2 4">Uncharacterized protein</fullName>
    </submittedName>
</protein>
<name>A0A0N5CTZ5_THECL</name>
<proteinExistence type="predicted"/>
<keyword evidence="1" id="KW-1133">Transmembrane helix</keyword>